<keyword evidence="3 4" id="KW-0418">Kinase</keyword>
<evidence type="ECO:0000256" key="1">
    <source>
        <dbReference type="ARBA" id="ARBA00009156"/>
    </source>
</evidence>
<comment type="similarity">
    <text evidence="1">Belongs to the FGGY kinase family.</text>
</comment>
<keyword evidence="2" id="KW-0808">Transferase</keyword>
<protein>
    <submittedName>
        <fullName evidence="4">FGGY-family carbohydrate kinase</fullName>
    </submittedName>
</protein>
<organism evidence="4 5">
    <name type="scientific">Gluconacetobacter azotocaptans</name>
    <dbReference type="NCBI Taxonomy" id="142834"/>
    <lineage>
        <taxon>Bacteria</taxon>
        <taxon>Pseudomonadati</taxon>
        <taxon>Pseudomonadota</taxon>
        <taxon>Alphaproteobacteria</taxon>
        <taxon>Acetobacterales</taxon>
        <taxon>Acetobacteraceae</taxon>
        <taxon>Gluconacetobacter</taxon>
    </lineage>
</organism>
<keyword evidence="5" id="KW-1185">Reference proteome</keyword>
<comment type="caution">
    <text evidence="4">The sequence shown here is derived from an EMBL/GenBank/DDBJ whole genome shotgun (WGS) entry which is preliminary data.</text>
</comment>
<dbReference type="RefSeq" id="WP_183119407.1">
    <property type="nucleotide sequence ID" value="NZ_JABEQF010000006.1"/>
</dbReference>
<dbReference type="EMBL" id="JABEQF010000006">
    <property type="protein sequence ID" value="MBB2190264.1"/>
    <property type="molecule type" value="Genomic_DNA"/>
</dbReference>
<dbReference type="CDD" id="cd07783">
    <property type="entry name" value="ASKHA_NBD_FGGY_SePSK_AtXK1-like"/>
    <property type="match status" value="1"/>
</dbReference>
<accession>A0A7W4JSU8</accession>
<evidence type="ECO:0000313" key="4">
    <source>
        <dbReference type="EMBL" id="MBB2190264.1"/>
    </source>
</evidence>
<dbReference type="Gene3D" id="3.30.420.40">
    <property type="match status" value="2"/>
</dbReference>
<evidence type="ECO:0000313" key="5">
    <source>
        <dbReference type="Proteomes" id="UP000555756"/>
    </source>
</evidence>
<dbReference type="SUPFAM" id="SSF53067">
    <property type="entry name" value="Actin-like ATPase domain"/>
    <property type="match status" value="2"/>
</dbReference>
<dbReference type="Proteomes" id="UP000555756">
    <property type="component" value="Unassembled WGS sequence"/>
</dbReference>
<dbReference type="AlphaFoldDB" id="A0A7W4JSU8"/>
<dbReference type="PANTHER" id="PTHR10196">
    <property type="entry name" value="SUGAR KINASE"/>
    <property type="match status" value="1"/>
</dbReference>
<reference evidence="4 5" key="1">
    <citation type="submission" date="2020-04" db="EMBL/GenBank/DDBJ databases">
        <title>Description of novel Gluconacetobacter.</title>
        <authorList>
            <person name="Sombolestani A."/>
        </authorList>
    </citation>
    <scope>NUCLEOTIDE SEQUENCE [LARGE SCALE GENOMIC DNA]</scope>
    <source>
        <strain evidence="4 5">LMG 21311</strain>
    </source>
</reference>
<gene>
    <name evidence="4" type="ORF">HLH34_09845</name>
</gene>
<sequence length="430" mass="43394">MVEAAGAAALGIDLGTSGVRAAVLDGRGEVRAVEGARFAGLGAAAAPSVWWQALVHTLDALKARVSLRDVRSVTVDGTSGTLVAVDAAGAVIGPASMYHARAADRAVLARIDAIAPPDSPARGVGSPLARAVELARRPGVRAILHQADWIAGRLRGCFDATDANNALKTGGDPDALAWPDWVAGAGLAPALLPAIHLPGAALGPVGAEGLAVGLPPGAVVHAGTTDGCASFLATGADRAGDAVTALGSTLVVKLLSDVKIDAPAYGIYSHRIGNRYLAGGASNSGGAVLLALFGADRLASLTARLRPDVPTGLDYYPLVRAGERFPVSDPAFQPRLEPRPADDGVFFQGVLEGMAMIEATGYARLEQLGATALRSVRTVGGGAANAGWTALRQARIGVSFLPSRSEDACVGVARLGLFGGVAVCRPGEAA</sequence>
<dbReference type="GO" id="GO:0019150">
    <property type="term" value="F:D-ribulokinase activity"/>
    <property type="evidence" value="ECO:0007669"/>
    <property type="project" value="TreeGrafter"/>
</dbReference>
<dbReference type="GO" id="GO:0005829">
    <property type="term" value="C:cytosol"/>
    <property type="evidence" value="ECO:0007669"/>
    <property type="project" value="TreeGrafter"/>
</dbReference>
<dbReference type="GO" id="GO:0004856">
    <property type="term" value="F:D-xylulokinase activity"/>
    <property type="evidence" value="ECO:0007669"/>
    <property type="project" value="TreeGrafter"/>
</dbReference>
<dbReference type="PANTHER" id="PTHR10196:SF80">
    <property type="entry name" value="D-RIBULOSE KINASE"/>
    <property type="match status" value="1"/>
</dbReference>
<evidence type="ECO:0000256" key="3">
    <source>
        <dbReference type="ARBA" id="ARBA00022777"/>
    </source>
</evidence>
<name>A0A7W4JSU8_9PROT</name>
<evidence type="ECO:0000256" key="2">
    <source>
        <dbReference type="ARBA" id="ARBA00022679"/>
    </source>
</evidence>
<proteinExistence type="inferred from homology"/>
<dbReference type="InterPro" id="IPR043129">
    <property type="entry name" value="ATPase_NBD"/>
</dbReference>
<dbReference type="GO" id="GO:0005997">
    <property type="term" value="P:xylulose metabolic process"/>
    <property type="evidence" value="ECO:0007669"/>
    <property type="project" value="TreeGrafter"/>
</dbReference>